<dbReference type="EMBL" id="PGTN01000191">
    <property type="protein sequence ID" value="PJF46465.1"/>
    <property type="molecule type" value="Genomic_DNA"/>
</dbReference>
<dbReference type="Gene3D" id="3.90.850.10">
    <property type="entry name" value="Fumarylacetoacetase-like, C-terminal domain"/>
    <property type="match status" value="1"/>
</dbReference>
<keyword evidence="4" id="KW-0413">Isomerase</keyword>
<reference evidence="4 5" key="1">
    <citation type="submission" date="2017-11" db="EMBL/GenBank/DDBJ databases">
        <title>Evolution of Phototrophy in the Chloroflexi Phylum Driven by Horizontal Gene Transfer.</title>
        <authorList>
            <person name="Ward L.M."/>
            <person name="Hemp J."/>
            <person name="Shih P.M."/>
            <person name="Mcglynn S.E."/>
            <person name="Fischer W."/>
        </authorList>
    </citation>
    <scope>NUCLEOTIDE SEQUENCE [LARGE SCALE GENOMIC DNA]</scope>
    <source>
        <strain evidence="4">JP3_7</strain>
    </source>
</reference>
<dbReference type="SUPFAM" id="SSF56529">
    <property type="entry name" value="FAH"/>
    <property type="match status" value="1"/>
</dbReference>
<dbReference type="FunFam" id="3.90.850.10:FF:000002">
    <property type="entry name" value="2-hydroxyhepta-2,4-diene-1,7-dioate isomerase"/>
    <property type="match status" value="1"/>
</dbReference>
<proteinExistence type="inferred from homology"/>
<name>A0A2M8Q9I2_9CHLR</name>
<dbReference type="PANTHER" id="PTHR42796:SF4">
    <property type="entry name" value="FUMARYLACETOACETATE HYDROLASE DOMAIN-CONTAINING PROTEIN 2A"/>
    <property type="match status" value="1"/>
</dbReference>
<dbReference type="Pfam" id="PF01557">
    <property type="entry name" value="FAA_hydrolase"/>
    <property type="match status" value="1"/>
</dbReference>
<feature type="domain" description="Fumarylacetoacetase-like C-terminal" evidence="3">
    <location>
        <begin position="30"/>
        <end position="233"/>
    </location>
</feature>
<dbReference type="InterPro" id="IPR051121">
    <property type="entry name" value="FAH"/>
</dbReference>
<dbReference type="GO" id="GO:0016853">
    <property type="term" value="F:isomerase activity"/>
    <property type="evidence" value="ECO:0007669"/>
    <property type="project" value="UniProtKB-KW"/>
</dbReference>
<comment type="caution">
    <text evidence="4">The sequence shown here is derived from an EMBL/GenBank/DDBJ whole genome shotgun (WGS) entry which is preliminary data.</text>
</comment>
<dbReference type="GO" id="GO:0019752">
    <property type="term" value="P:carboxylic acid metabolic process"/>
    <property type="evidence" value="ECO:0007669"/>
    <property type="project" value="UniProtKB-ARBA"/>
</dbReference>
<evidence type="ECO:0000313" key="4">
    <source>
        <dbReference type="EMBL" id="PJF46465.1"/>
    </source>
</evidence>
<dbReference type="AlphaFoldDB" id="A0A2M8Q9I2"/>
<dbReference type="InterPro" id="IPR036663">
    <property type="entry name" value="Fumarylacetoacetase_C_sf"/>
</dbReference>
<evidence type="ECO:0000256" key="2">
    <source>
        <dbReference type="ARBA" id="ARBA00022723"/>
    </source>
</evidence>
<organism evidence="4 5">
    <name type="scientific">Candidatus Thermofonsia Clade 3 bacterium</name>
    <dbReference type="NCBI Taxonomy" id="2364212"/>
    <lineage>
        <taxon>Bacteria</taxon>
        <taxon>Bacillati</taxon>
        <taxon>Chloroflexota</taxon>
        <taxon>Candidatus Thermofontia</taxon>
        <taxon>Candidatus Thermofonsia Clade 3</taxon>
    </lineage>
</organism>
<keyword evidence="2" id="KW-0479">Metal-binding</keyword>
<evidence type="ECO:0000256" key="1">
    <source>
        <dbReference type="ARBA" id="ARBA00010211"/>
    </source>
</evidence>
<feature type="non-terminal residue" evidence="4">
    <location>
        <position position="1"/>
    </location>
</feature>
<evidence type="ECO:0000259" key="3">
    <source>
        <dbReference type="Pfam" id="PF01557"/>
    </source>
</evidence>
<gene>
    <name evidence="4" type="ORF">CUN48_13655</name>
</gene>
<dbReference type="GO" id="GO:0046872">
    <property type="term" value="F:metal ion binding"/>
    <property type="evidence" value="ECO:0007669"/>
    <property type="project" value="UniProtKB-KW"/>
</dbReference>
<comment type="similarity">
    <text evidence="1">Belongs to the FAH family.</text>
</comment>
<accession>A0A2M8Q9I2</accession>
<dbReference type="Proteomes" id="UP000230790">
    <property type="component" value="Unassembled WGS sequence"/>
</dbReference>
<protein>
    <submittedName>
        <fullName evidence="4">5-carboxymethyl-2-hydroxymuconate isomerase</fullName>
    </submittedName>
</protein>
<dbReference type="PANTHER" id="PTHR42796">
    <property type="entry name" value="FUMARYLACETOACETATE HYDROLASE DOMAIN-CONTAINING PROTEIN 2A-RELATED"/>
    <property type="match status" value="1"/>
</dbReference>
<sequence>HAVSDPAAHALRLLDETTLRFAPALTHPGKIICIGLNYRRHAAESGLPVPTTPVLFSKFNNSLAAHREAIPLPPTAHQYDYEVELAVVLGRRARNVSVEEALGCIFGYCTANDLSARDLQTRTSQWLLGKTLDKFLPLGPYLVTADEVRDPQNLSLKCWVNGELRQNSNTADMIFSVAEIVSYISQHFTLEPGDVICTGTPEGVILGMAEKVWLRAGDEVTVEVEGLGRLTNVMA</sequence>
<evidence type="ECO:0000313" key="5">
    <source>
        <dbReference type="Proteomes" id="UP000230790"/>
    </source>
</evidence>
<dbReference type="InterPro" id="IPR011234">
    <property type="entry name" value="Fumarylacetoacetase-like_C"/>
</dbReference>